<dbReference type="Pfam" id="PF13489">
    <property type="entry name" value="Methyltransf_23"/>
    <property type="match status" value="1"/>
</dbReference>
<keyword evidence="4" id="KW-1185">Reference proteome</keyword>
<protein>
    <submittedName>
        <fullName evidence="3">S-adenosyl-L-methionine-dependent methyltransferase</fullName>
    </submittedName>
</protein>
<sequence>MSNGEGPVIEFDPRVVGDLDDDEGPLGDTSSLRDSTASIASSIYEYRTINGRSYQSSKTTEYWAPTDERHIGGFDIAHEFVVLLMGGKLFAAPIGDSPKKILDVGTGTGIWAIDMADEFPAATVIGTDISAVQPSWVPPNCSFQIDDAQLDWTFEKASFDLIHIRQLYGGIDNWQKLYQQAFDHLEPGGWLEALEIDIETRSENPKIASDRGHIFKKWCQLFWEAGDKIGKTFRIARDGRMEKYFKEAGFVEVAHQQWKVPIGGWAQDPTLKRVGQYNGLFINQSLDGFAVFPVGEILGWSREEVDVLVKNMRIAIADPKSLPYYNIHLVYGRKPVA</sequence>
<proteinExistence type="inferred from homology"/>
<dbReference type="CDD" id="cd02440">
    <property type="entry name" value="AdoMet_MTases"/>
    <property type="match status" value="1"/>
</dbReference>
<keyword evidence="3" id="KW-0808">Transferase</keyword>
<evidence type="ECO:0000256" key="2">
    <source>
        <dbReference type="SAM" id="MobiDB-lite"/>
    </source>
</evidence>
<keyword evidence="3" id="KW-0489">Methyltransferase</keyword>
<dbReference type="SUPFAM" id="SSF53335">
    <property type="entry name" value="S-adenosyl-L-methionine-dependent methyltransferases"/>
    <property type="match status" value="1"/>
</dbReference>
<organism evidence="3 4">
    <name type="scientific">Lasiosphaeris hirsuta</name>
    <dbReference type="NCBI Taxonomy" id="260670"/>
    <lineage>
        <taxon>Eukaryota</taxon>
        <taxon>Fungi</taxon>
        <taxon>Dikarya</taxon>
        <taxon>Ascomycota</taxon>
        <taxon>Pezizomycotina</taxon>
        <taxon>Sordariomycetes</taxon>
        <taxon>Sordariomycetidae</taxon>
        <taxon>Sordariales</taxon>
        <taxon>Lasiosphaeriaceae</taxon>
        <taxon>Lasiosphaeris</taxon>
    </lineage>
</organism>
<reference evidence="3" key="1">
    <citation type="submission" date="2023-06" db="EMBL/GenBank/DDBJ databases">
        <title>Genome-scale phylogeny and comparative genomics of the fungal order Sordariales.</title>
        <authorList>
            <consortium name="Lawrence Berkeley National Laboratory"/>
            <person name="Hensen N."/>
            <person name="Bonometti L."/>
            <person name="Westerberg I."/>
            <person name="Brannstrom I.O."/>
            <person name="Guillou S."/>
            <person name="Cros-Aarteil S."/>
            <person name="Calhoun S."/>
            <person name="Haridas S."/>
            <person name="Kuo A."/>
            <person name="Mondo S."/>
            <person name="Pangilinan J."/>
            <person name="Riley R."/>
            <person name="Labutti K."/>
            <person name="Andreopoulos B."/>
            <person name="Lipzen A."/>
            <person name="Chen C."/>
            <person name="Yanf M."/>
            <person name="Daum C."/>
            <person name="Ng V."/>
            <person name="Clum A."/>
            <person name="Steindorff A."/>
            <person name="Ohm R."/>
            <person name="Martin F."/>
            <person name="Silar P."/>
            <person name="Natvig D."/>
            <person name="Lalanne C."/>
            <person name="Gautier V."/>
            <person name="Ament-Velasquez S.L."/>
            <person name="Kruys A."/>
            <person name="Hutchinson M.I."/>
            <person name="Powell A.J."/>
            <person name="Barry K."/>
            <person name="Miller A.N."/>
            <person name="Grigoriev I.V."/>
            <person name="Debuchy R."/>
            <person name="Gladieux P."/>
            <person name="Thoren M.H."/>
            <person name="Johannesson H."/>
        </authorList>
    </citation>
    <scope>NUCLEOTIDE SEQUENCE</scope>
    <source>
        <strain evidence="3">SMH4607-1</strain>
    </source>
</reference>
<evidence type="ECO:0000313" key="3">
    <source>
        <dbReference type="EMBL" id="KAK0716255.1"/>
    </source>
</evidence>
<dbReference type="InterPro" id="IPR029063">
    <property type="entry name" value="SAM-dependent_MTases_sf"/>
</dbReference>
<feature type="region of interest" description="Disordered" evidence="2">
    <location>
        <begin position="1"/>
        <end position="33"/>
    </location>
</feature>
<gene>
    <name evidence="3" type="ORF">B0H67DRAFT_582713</name>
</gene>
<comment type="caution">
    <text evidence="3">The sequence shown here is derived from an EMBL/GenBank/DDBJ whole genome shotgun (WGS) entry which is preliminary data.</text>
</comment>
<name>A0AA40DUP6_9PEZI</name>
<dbReference type="GO" id="GO:0032259">
    <property type="term" value="P:methylation"/>
    <property type="evidence" value="ECO:0007669"/>
    <property type="project" value="UniProtKB-KW"/>
</dbReference>
<comment type="similarity">
    <text evidence="1">Belongs to the methyltransferase superfamily. LaeA methyltransferase family.</text>
</comment>
<dbReference type="PANTHER" id="PTHR43591:SF10">
    <property type="entry name" value="ABC TRANSMEMBRANE TYPE-1 DOMAIN-CONTAINING PROTEIN-RELATED"/>
    <property type="match status" value="1"/>
</dbReference>
<evidence type="ECO:0000313" key="4">
    <source>
        <dbReference type="Proteomes" id="UP001172102"/>
    </source>
</evidence>
<evidence type="ECO:0000256" key="1">
    <source>
        <dbReference type="ARBA" id="ARBA00038158"/>
    </source>
</evidence>
<dbReference type="GO" id="GO:0008168">
    <property type="term" value="F:methyltransferase activity"/>
    <property type="evidence" value="ECO:0007669"/>
    <property type="project" value="UniProtKB-KW"/>
</dbReference>
<accession>A0AA40DUP6</accession>
<dbReference type="PANTHER" id="PTHR43591">
    <property type="entry name" value="METHYLTRANSFERASE"/>
    <property type="match status" value="1"/>
</dbReference>
<dbReference type="AlphaFoldDB" id="A0AA40DUP6"/>
<dbReference type="Proteomes" id="UP001172102">
    <property type="component" value="Unassembled WGS sequence"/>
</dbReference>
<dbReference type="EMBL" id="JAUKUA010000004">
    <property type="protein sequence ID" value="KAK0716255.1"/>
    <property type="molecule type" value="Genomic_DNA"/>
</dbReference>
<dbReference type="Gene3D" id="3.40.50.150">
    <property type="entry name" value="Vaccinia Virus protein VP39"/>
    <property type="match status" value="1"/>
</dbReference>